<dbReference type="AlphaFoldDB" id="A0A1X7SFQ3"/>
<sequence>MEFASIIDTDASKDIYAASLVLGRSGPWSLTRGPYFSLFGSLGRVHKIVCIGSVARSVN</sequence>
<name>A0A1X7SFQ3_AMPQE</name>
<dbReference type="EnsemblMetazoa" id="Aqu2.1.00899_001">
    <property type="protein sequence ID" value="Aqu2.1.00899_001"/>
    <property type="gene ID" value="Aqu2.1.00899"/>
</dbReference>
<dbReference type="InParanoid" id="A0A1X7SFQ3"/>
<evidence type="ECO:0000313" key="1">
    <source>
        <dbReference type="EnsemblMetazoa" id="Aqu2.1.00899_001"/>
    </source>
</evidence>
<reference evidence="1" key="1">
    <citation type="submission" date="2017-05" db="UniProtKB">
        <authorList>
            <consortium name="EnsemblMetazoa"/>
        </authorList>
    </citation>
    <scope>IDENTIFICATION</scope>
</reference>
<organism evidence="1">
    <name type="scientific">Amphimedon queenslandica</name>
    <name type="common">Sponge</name>
    <dbReference type="NCBI Taxonomy" id="400682"/>
    <lineage>
        <taxon>Eukaryota</taxon>
        <taxon>Metazoa</taxon>
        <taxon>Porifera</taxon>
        <taxon>Demospongiae</taxon>
        <taxon>Heteroscleromorpha</taxon>
        <taxon>Haplosclerida</taxon>
        <taxon>Niphatidae</taxon>
        <taxon>Amphimedon</taxon>
    </lineage>
</organism>
<protein>
    <submittedName>
        <fullName evidence="1">Uncharacterized protein</fullName>
    </submittedName>
</protein>
<proteinExistence type="predicted"/>
<accession>A0A1X7SFQ3</accession>